<organism evidence="2 3">
    <name type="scientific">Pseudarthrobacter polychromogenes</name>
    <dbReference type="NCBI Taxonomy" id="1676"/>
    <lineage>
        <taxon>Bacteria</taxon>
        <taxon>Bacillati</taxon>
        <taxon>Actinomycetota</taxon>
        <taxon>Actinomycetes</taxon>
        <taxon>Micrococcales</taxon>
        <taxon>Micrococcaceae</taxon>
        <taxon>Pseudarthrobacter</taxon>
    </lineage>
</organism>
<keyword evidence="3" id="KW-1185">Reference proteome</keyword>
<dbReference type="RefSeq" id="WP_188808742.1">
    <property type="nucleotide sequence ID" value="NZ_BAAAWV010000001.1"/>
</dbReference>
<feature type="chain" id="PRO_5045396188" description="Lipoprotein" evidence="1">
    <location>
        <begin position="23"/>
        <end position="174"/>
    </location>
</feature>
<evidence type="ECO:0000313" key="3">
    <source>
        <dbReference type="Proteomes" id="UP000596938"/>
    </source>
</evidence>
<dbReference type="Proteomes" id="UP000596938">
    <property type="component" value="Unassembled WGS sequence"/>
</dbReference>
<evidence type="ECO:0000313" key="2">
    <source>
        <dbReference type="EMBL" id="GGG84551.1"/>
    </source>
</evidence>
<evidence type="ECO:0000256" key="1">
    <source>
        <dbReference type="SAM" id="SignalP"/>
    </source>
</evidence>
<proteinExistence type="predicted"/>
<accession>A0ABQ1X9J1</accession>
<sequence length="174" mass="17999">MKTGWGILGVAALIAVTLPAAGCSTACPAIGYVSTLEVTVQGGAEAVDDVQLCTDEGRSAPEPTAAPAASLAVTDHWIQLPGGGFSPAPGPSVPPPAYPDTRYIGSRQGEDTWRFTFIPGPVPSYITLRALATDGSVLAEQANDLEWTREDPFNPCPGPVTTPPVVFLVGERSP</sequence>
<name>A0ABQ1X9J1_9MICC</name>
<feature type="signal peptide" evidence="1">
    <location>
        <begin position="1"/>
        <end position="22"/>
    </location>
</feature>
<reference evidence="3" key="1">
    <citation type="journal article" date="2019" name="Int. J. Syst. Evol. Microbiol.">
        <title>The Global Catalogue of Microorganisms (GCM) 10K type strain sequencing project: providing services to taxonomists for standard genome sequencing and annotation.</title>
        <authorList>
            <consortium name="The Broad Institute Genomics Platform"/>
            <consortium name="The Broad Institute Genome Sequencing Center for Infectious Disease"/>
            <person name="Wu L."/>
            <person name="Ma J."/>
        </authorList>
    </citation>
    <scope>NUCLEOTIDE SEQUENCE [LARGE SCALE GENOMIC DNA]</scope>
    <source>
        <strain evidence="3">CGMCC 1.1927</strain>
    </source>
</reference>
<protein>
    <recommendedName>
        <fullName evidence="4">Lipoprotein</fullName>
    </recommendedName>
</protein>
<comment type="caution">
    <text evidence="2">The sequence shown here is derived from an EMBL/GenBank/DDBJ whole genome shotgun (WGS) entry which is preliminary data.</text>
</comment>
<dbReference type="EMBL" id="BMKU01000001">
    <property type="protein sequence ID" value="GGG84551.1"/>
    <property type="molecule type" value="Genomic_DNA"/>
</dbReference>
<evidence type="ECO:0008006" key="4">
    <source>
        <dbReference type="Google" id="ProtNLM"/>
    </source>
</evidence>
<gene>
    <name evidence="2" type="ORF">GCM10011577_02710</name>
</gene>
<keyword evidence="1" id="KW-0732">Signal</keyword>